<dbReference type="EMBL" id="CADCVT010000448">
    <property type="protein sequence ID" value="CAA9534503.1"/>
    <property type="molecule type" value="Genomic_DNA"/>
</dbReference>
<evidence type="ECO:0000256" key="1">
    <source>
        <dbReference type="SAM" id="MobiDB-lite"/>
    </source>
</evidence>
<gene>
    <name evidence="2" type="ORF">AVDCRST_MAG85-3974</name>
</gene>
<reference evidence="2" key="1">
    <citation type="submission" date="2020-02" db="EMBL/GenBank/DDBJ databases">
        <authorList>
            <person name="Meier V. D."/>
        </authorList>
    </citation>
    <scope>NUCLEOTIDE SEQUENCE</scope>
    <source>
        <strain evidence="2">AVDCRST_MAG85</strain>
    </source>
</reference>
<feature type="non-terminal residue" evidence="2">
    <location>
        <position position="146"/>
    </location>
</feature>
<feature type="non-terminal residue" evidence="2">
    <location>
        <position position="1"/>
    </location>
</feature>
<feature type="region of interest" description="Disordered" evidence="1">
    <location>
        <begin position="1"/>
        <end position="146"/>
    </location>
</feature>
<evidence type="ECO:0000313" key="2">
    <source>
        <dbReference type="EMBL" id="CAA9534503.1"/>
    </source>
</evidence>
<dbReference type="EC" id="3.5.4.10" evidence="2"/>
<keyword evidence="2" id="KW-0808">Transferase</keyword>
<organism evidence="2">
    <name type="scientific">uncultured Solirubrobacteraceae bacterium</name>
    <dbReference type="NCBI Taxonomy" id="1162706"/>
    <lineage>
        <taxon>Bacteria</taxon>
        <taxon>Bacillati</taxon>
        <taxon>Actinomycetota</taxon>
        <taxon>Thermoleophilia</taxon>
        <taxon>Solirubrobacterales</taxon>
        <taxon>Solirubrobacteraceae</taxon>
        <taxon>environmental samples</taxon>
    </lineage>
</organism>
<dbReference type="AlphaFoldDB" id="A0A6J4TX13"/>
<feature type="compositionally biased region" description="Basic and acidic residues" evidence="1">
    <location>
        <begin position="46"/>
        <end position="91"/>
    </location>
</feature>
<sequence length="146" mass="16416">ARRAARAGQRHGPRLARRDGGRHRAPADRAGMGRAALRLEGLQAREVQRHRAHEGPVDERHRRRADEPRRLGAHRAREGDRGDADGRRDGVGRVLPVLRRPRARHRGRGHRDHPAGRLGARRGGHRGRREGRRDDGLHAQAPLPPL</sequence>
<accession>A0A6J4TX13</accession>
<name>A0A6J4TX13_9ACTN</name>
<feature type="compositionally biased region" description="Basic residues" evidence="1">
    <location>
        <begin position="119"/>
        <end position="130"/>
    </location>
</feature>
<protein>
    <submittedName>
        <fullName evidence="2">IMP cyclohydrolase / Phosphoribosylaminoimidazolecarboxamide formyltransferase</fullName>
        <ecNumber evidence="2">2.1.2.3</ecNumber>
        <ecNumber evidence="2">3.5.4.10</ecNumber>
    </submittedName>
</protein>
<feature type="compositionally biased region" description="Basic residues" evidence="1">
    <location>
        <begin position="99"/>
        <end position="111"/>
    </location>
</feature>
<dbReference type="GO" id="GO:0003937">
    <property type="term" value="F:IMP cyclohydrolase activity"/>
    <property type="evidence" value="ECO:0007669"/>
    <property type="project" value="UniProtKB-EC"/>
</dbReference>
<proteinExistence type="predicted"/>
<keyword evidence="2" id="KW-0378">Hydrolase</keyword>
<feature type="compositionally biased region" description="Basic residues" evidence="1">
    <location>
        <begin position="1"/>
        <end position="24"/>
    </location>
</feature>
<dbReference type="EC" id="2.1.2.3" evidence="2"/>
<dbReference type="GO" id="GO:0004643">
    <property type="term" value="F:phosphoribosylaminoimidazolecarboxamide formyltransferase activity"/>
    <property type="evidence" value="ECO:0007669"/>
    <property type="project" value="UniProtKB-EC"/>
</dbReference>